<dbReference type="PANTHER" id="PTHR30429:SF0">
    <property type="entry name" value="METHIONINE-BINDING LIPOPROTEIN METQ"/>
    <property type="match status" value="1"/>
</dbReference>
<accession>A0A6P1KDD5</accession>
<dbReference type="PANTHER" id="PTHR30429">
    <property type="entry name" value="D-METHIONINE-BINDING LIPOPROTEIN METQ"/>
    <property type="match status" value="1"/>
</dbReference>
<feature type="compositionally biased region" description="Low complexity" evidence="7">
    <location>
        <begin position="35"/>
        <end position="63"/>
    </location>
</feature>
<dbReference type="SUPFAM" id="SSF53850">
    <property type="entry name" value="Periplasmic binding protein-like II"/>
    <property type="match status" value="1"/>
</dbReference>
<evidence type="ECO:0000256" key="1">
    <source>
        <dbReference type="ARBA" id="ARBA00004635"/>
    </source>
</evidence>
<evidence type="ECO:0000256" key="3">
    <source>
        <dbReference type="ARBA" id="ARBA00022729"/>
    </source>
</evidence>
<dbReference type="Gene3D" id="3.40.190.10">
    <property type="entry name" value="Periplasmic binding protein-like II"/>
    <property type="match status" value="2"/>
</dbReference>
<evidence type="ECO:0000313" key="8">
    <source>
        <dbReference type="EMBL" id="QHG08632.1"/>
    </source>
</evidence>
<keyword evidence="4" id="KW-0472">Membrane</keyword>
<evidence type="ECO:0008006" key="9">
    <source>
        <dbReference type="Google" id="ProtNLM"/>
    </source>
</evidence>
<dbReference type="EMBL" id="CP047226">
    <property type="protein sequence ID" value="QHG08632.1"/>
    <property type="molecule type" value="Genomic_DNA"/>
</dbReference>
<comment type="similarity">
    <text evidence="2">Belongs to the NlpA lipoprotein family.</text>
</comment>
<evidence type="ECO:0000256" key="7">
    <source>
        <dbReference type="SAM" id="MobiDB-lite"/>
    </source>
</evidence>
<dbReference type="InterPro" id="IPR004872">
    <property type="entry name" value="Lipoprotein_NlpA"/>
</dbReference>
<dbReference type="AlphaFoldDB" id="A0A6P1KDD5"/>
<evidence type="ECO:0000256" key="5">
    <source>
        <dbReference type="ARBA" id="ARBA00023139"/>
    </source>
</evidence>
<dbReference type="Pfam" id="PF03180">
    <property type="entry name" value="Lipoprotein_9"/>
    <property type="match status" value="1"/>
</dbReference>
<gene>
    <name evidence="8" type="ORF">GSF12_01125</name>
</gene>
<evidence type="ECO:0000256" key="6">
    <source>
        <dbReference type="ARBA" id="ARBA00023288"/>
    </source>
</evidence>
<dbReference type="PROSITE" id="PS51257">
    <property type="entry name" value="PROKAR_LIPOPROTEIN"/>
    <property type="match status" value="1"/>
</dbReference>
<dbReference type="GO" id="GO:0016020">
    <property type="term" value="C:membrane"/>
    <property type="evidence" value="ECO:0007669"/>
    <property type="project" value="UniProtKB-SubCell"/>
</dbReference>
<evidence type="ECO:0000256" key="2">
    <source>
        <dbReference type="ARBA" id="ARBA00008973"/>
    </source>
</evidence>
<feature type="region of interest" description="Disordered" evidence="7">
    <location>
        <begin position="31"/>
        <end position="63"/>
    </location>
</feature>
<proteinExistence type="inferred from homology"/>
<reference evidence="8" key="1">
    <citation type="journal article" date="2020" name="Microbiol. Resour. Announc.">
        <title>Complete Genome Sequence of Moraxella osloensis Strain YV1, Isolated from an Australian Wastewater Treatment Plant.</title>
        <authorList>
            <person name="Batinovic S."/>
            <person name="Rice D.T.F."/>
            <person name="Seviour R.J."/>
            <person name="Petrovski S."/>
        </authorList>
    </citation>
    <scope>NUCLEOTIDE SEQUENCE</scope>
    <source>
        <strain evidence="8">YV1</strain>
    </source>
</reference>
<protein>
    <recommendedName>
        <fullName evidence="9">Lipoprotein</fullName>
    </recommendedName>
</protein>
<dbReference type="CDD" id="cd13599">
    <property type="entry name" value="PBP2_lipoprotein_Gna1946"/>
    <property type="match status" value="1"/>
</dbReference>
<comment type="subcellular location">
    <subcellularLocation>
        <location evidence="1">Membrane</location>
        <topology evidence="1">Lipid-anchor</topology>
    </subcellularLocation>
</comment>
<sequence>MKLTHLSSHIAQLLATVGVAGIALVGCSKPESKTETTAQASTTTKTTTTTTASSTTTTAAASKGIDPNKSEIVIGTTVGDFGDMVKNSVKPQLEKQGYKVRLVEFSDYVRPNKALADGDIDINVFQHKPYLDTFKKDNNLDIVEAFQVPTAPLGIYPGKLNDLKQVKDGTTVAAPNDPSNFARALVMLNELGWVKLKANINPLTASKNDIAENPKNIKLVELEAAQLPRARSDVDFAVINGNYATSSGIKLTEALFQEPSYAYVNWSAIRTKDKDTQWVKDVTNAYNSEEFKQYAHKTFPGYKYPAIWGENPATPAAASATASAAK</sequence>
<keyword evidence="3" id="KW-0732">Signal</keyword>
<keyword evidence="5" id="KW-0564">Palmitate</keyword>
<evidence type="ECO:0000256" key="4">
    <source>
        <dbReference type="ARBA" id="ARBA00023136"/>
    </source>
</evidence>
<name>A0A6P1KDD5_FAUOS</name>
<keyword evidence="6" id="KW-0449">Lipoprotein</keyword>
<organism evidence="8">
    <name type="scientific">Faucicola osloensis</name>
    <name type="common">Moraxella osloensis</name>
    <dbReference type="NCBI Taxonomy" id="34062"/>
    <lineage>
        <taxon>Bacteria</taxon>
        <taxon>Pseudomonadati</taxon>
        <taxon>Pseudomonadota</taxon>
        <taxon>Gammaproteobacteria</taxon>
        <taxon>Moraxellales</taxon>
        <taxon>Moraxellaceae</taxon>
        <taxon>Faucicola</taxon>
    </lineage>
</organism>